<protein>
    <submittedName>
        <fullName evidence="2">Uncharacterized protein</fullName>
    </submittedName>
</protein>
<feature type="compositionally biased region" description="Basic and acidic residues" evidence="1">
    <location>
        <begin position="114"/>
        <end position="147"/>
    </location>
</feature>
<dbReference type="AlphaFoldDB" id="A0A8D8VYS0"/>
<evidence type="ECO:0000313" key="2">
    <source>
        <dbReference type="EMBL" id="CAG6638570.1"/>
    </source>
</evidence>
<reference evidence="2" key="1">
    <citation type="submission" date="2021-05" db="EMBL/GenBank/DDBJ databases">
        <authorList>
            <person name="Alioto T."/>
            <person name="Alioto T."/>
            <person name="Gomez Garrido J."/>
        </authorList>
    </citation>
    <scope>NUCLEOTIDE SEQUENCE</scope>
</reference>
<name>A0A8D8VYS0_9HEMI</name>
<evidence type="ECO:0000256" key="1">
    <source>
        <dbReference type="SAM" id="MobiDB-lite"/>
    </source>
</evidence>
<proteinExistence type="predicted"/>
<organism evidence="2">
    <name type="scientific">Cacopsylla melanoneura</name>
    <dbReference type="NCBI Taxonomy" id="428564"/>
    <lineage>
        <taxon>Eukaryota</taxon>
        <taxon>Metazoa</taxon>
        <taxon>Ecdysozoa</taxon>
        <taxon>Arthropoda</taxon>
        <taxon>Hexapoda</taxon>
        <taxon>Insecta</taxon>
        <taxon>Pterygota</taxon>
        <taxon>Neoptera</taxon>
        <taxon>Paraneoptera</taxon>
        <taxon>Hemiptera</taxon>
        <taxon>Sternorrhyncha</taxon>
        <taxon>Psylloidea</taxon>
        <taxon>Psyllidae</taxon>
        <taxon>Psyllinae</taxon>
        <taxon>Cacopsylla</taxon>
    </lineage>
</organism>
<sequence>MAICSLLSYIFWRNATKSQNLLTVQFVLCEAKNKRLIKYSISAGAKTFLNPKNTFSDNVKKRKSNENDEESDSDENSPSIAHDASRSSKNQYKKERKIGRKEQTFCQDESDLDEQPRKISEKRNSDKTPRRKVVETTESRSDNDTTNEHNIIGNENREKSKRKTVGTCSERRKFVKESSYKADVKIKVSSKNTLDLPKISPIKQTPTVTAQPKIQTGKFETTVFSNLGNTSFLRTGKYAQIVKDLHLDLSDEMYAEIVQNLPYFEKKYETATEPPDVPITGDPFPDIKIESDWSGSLHEDLFGDYYDNVTSPKR</sequence>
<dbReference type="EMBL" id="HBUF01102959">
    <property type="protein sequence ID" value="CAG6638570.1"/>
    <property type="molecule type" value="Transcribed_RNA"/>
</dbReference>
<feature type="region of interest" description="Disordered" evidence="1">
    <location>
        <begin position="50"/>
        <end position="167"/>
    </location>
</feature>
<accession>A0A8D8VYS0</accession>